<protein>
    <submittedName>
        <fullName evidence="2">Uncharacterized protein</fullName>
    </submittedName>
</protein>
<feature type="transmembrane region" description="Helical" evidence="1">
    <location>
        <begin position="48"/>
        <end position="65"/>
    </location>
</feature>
<evidence type="ECO:0000256" key="1">
    <source>
        <dbReference type="SAM" id="Phobius"/>
    </source>
</evidence>
<comment type="caution">
    <text evidence="2">The sequence shown here is derived from an EMBL/GenBank/DDBJ whole genome shotgun (WGS) entry which is preliminary data.</text>
</comment>
<proteinExistence type="predicted"/>
<accession>A0A660SG53</accession>
<sequence length="172" mass="19525">MKNETKIYERGLEEYPKAGIFFGNLLMLLWIALGTIGCWFLFPLVAWIYLTFAIVMIGIVLRKLLCTNCYYYNKWCCMGWGKLSALLFKKGNIEKFNTSIGQKLAPVTYGILTLMPLILIIISLIQKFTPPKIIILLLLLLVSFYSGTVSRKKTCAKCKMRLMCAGSAIKNS</sequence>
<dbReference type="AlphaFoldDB" id="A0A660SG53"/>
<keyword evidence="1" id="KW-0812">Transmembrane</keyword>
<gene>
    <name evidence="2" type="ORF">DRP43_04015</name>
</gene>
<feature type="transmembrane region" description="Helical" evidence="1">
    <location>
        <begin position="21"/>
        <end position="42"/>
    </location>
</feature>
<dbReference type="EMBL" id="QNBD01000169">
    <property type="protein sequence ID" value="RKX69795.1"/>
    <property type="molecule type" value="Genomic_DNA"/>
</dbReference>
<keyword evidence="1" id="KW-1133">Transmembrane helix</keyword>
<dbReference type="Proteomes" id="UP000271125">
    <property type="component" value="Unassembled WGS sequence"/>
</dbReference>
<evidence type="ECO:0000313" key="2">
    <source>
        <dbReference type="EMBL" id="RKX69795.1"/>
    </source>
</evidence>
<feature type="transmembrane region" description="Helical" evidence="1">
    <location>
        <begin position="104"/>
        <end position="125"/>
    </location>
</feature>
<feature type="transmembrane region" description="Helical" evidence="1">
    <location>
        <begin position="131"/>
        <end position="150"/>
    </location>
</feature>
<keyword evidence="1" id="KW-0472">Membrane</keyword>
<reference evidence="2 3" key="1">
    <citation type="submission" date="2018-06" db="EMBL/GenBank/DDBJ databases">
        <title>Extensive metabolic versatility and redundancy in microbially diverse, dynamic hydrothermal sediments.</title>
        <authorList>
            <person name="Dombrowski N."/>
            <person name="Teske A."/>
            <person name="Baker B.J."/>
        </authorList>
    </citation>
    <scope>NUCLEOTIDE SEQUENCE [LARGE SCALE GENOMIC DNA]</scope>
    <source>
        <strain evidence="2">B10_G13</strain>
    </source>
</reference>
<organism evidence="2 3">
    <name type="scientific">candidate division TA06 bacterium</name>
    <dbReference type="NCBI Taxonomy" id="2250710"/>
    <lineage>
        <taxon>Bacteria</taxon>
        <taxon>Bacteria division TA06</taxon>
    </lineage>
</organism>
<evidence type="ECO:0000313" key="3">
    <source>
        <dbReference type="Proteomes" id="UP000271125"/>
    </source>
</evidence>
<name>A0A660SG53_UNCT6</name>